<keyword evidence="2" id="KW-0645">Protease</keyword>
<organism evidence="10 11">
    <name type="scientific">Austropuccinia psidii MF-1</name>
    <dbReference type="NCBI Taxonomy" id="1389203"/>
    <lineage>
        <taxon>Eukaryota</taxon>
        <taxon>Fungi</taxon>
        <taxon>Dikarya</taxon>
        <taxon>Basidiomycota</taxon>
        <taxon>Pucciniomycotina</taxon>
        <taxon>Pucciniomycetes</taxon>
        <taxon>Pucciniales</taxon>
        <taxon>Sphaerophragmiaceae</taxon>
        <taxon>Austropuccinia</taxon>
    </lineage>
</organism>
<dbReference type="GO" id="GO:0051603">
    <property type="term" value="P:proteolysis involved in protein catabolic process"/>
    <property type="evidence" value="ECO:0007669"/>
    <property type="project" value="TreeGrafter"/>
</dbReference>
<gene>
    <name evidence="10" type="ORF">O181_019599</name>
</gene>
<keyword evidence="3" id="KW-0479">Metal-binding</keyword>
<evidence type="ECO:0000256" key="1">
    <source>
        <dbReference type="ARBA" id="ARBA00007261"/>
    </source>
</evidence>
<dbReference type="InterPro" id="IPR011765">
    <property type="entry name" value="Pept_M16_N"/>
</dbReference>
<evidence type="ECO:0000256" key="6">
    <source>
        <dbReference type="ARBA" id="ARBA00023049"/>
    </source>
</evidence>
<proteinExistence type="inferred from homology"/>
<dbReference type="Pfam" id="PF16187">
    <property type="entry name" value="Peptidase_M16_M"/>
    <property type="match status" value="1"/>
</dbReference>
<dbReference type="InterPro" id="IPR011249">
    <property type="entry name" value="Metalloenz_LuxS/M16"/>
</dbReference>
<keyword evidence="6" id="KW-0482">Metalloprotease</keyword>
<dbReference type="Pfam" id="PF05193">
    <property type="entry name" value="Peptidase_M16_C"/>
    <property type="match status" value="1"/>
</dbReference>
<evidence type="ECO:0000259" key="7">
    <source>
        <dbReference type="Pfam" id="PF00675"/>
    </source>
</evidence>
<dbReference type="FunFam" id="3.30.830.10:FF:000005">
    <property type="entry name" value="nardilysin isoform X1"/>
    <property type="match status" value="1"/>
</dbReference>
<evidence type="ECO:0000256" key="4">
    <source>
        <dbReference type="ARBA" id="ARBA00022801"/>
    </source>
</evidence>
<sequence length="573" mass="65603">MSNISFNQFNSSSSNLELSNNQNSNFIKIPSKDGLPSYQIFNSPIITSDNDNRTYRLIKLNNHLNAIIIHDPKTDKSAAAMDVNVGHLSDPPHLQGLAHFCEHLLFMGNQKYPSENDYSEYLAKNSGHSNAFTGLDNTVYFFDVHPSALDGALDRFSQFFISPIFSDSCTEREIRVVDSENSKNLQSDVWRIFQLDKATSSPSHSFWKFGTGNLQTLWDRPRANGLDIRKELLKFYASHYSSNVMNLAVLGKESLDDLTHLVVQKFSPVPNNHIQPDRFDGSPYTNLELNKIIYAQMIKDTNLLEITFPLPDQDPYYDTQPLGFISHYIGHEGLGSIASHLKKMGWINTLQSGSSGGATGFELLKITLDLTVDGLINYQQVLKIIFAYLDLLRATPPQEWAFKEQVLLSKTRFKFKSPTSPSSYVTSLASWLRRPCPREKIISSVYLAEKFDDKLIQENLQFLHPQNCRILVGTQNPLDGINYNLKEEWYGTKYTIKDLPINFLHSETPFDFLALPPPNSFISTNFQVDKLQDIIKPTRRPNCLIDNSFNRIWHKKDDRWWLPRAMVIMMIRK</sequence>
<comment type="similarity">
    <text evidence="1">Belongs to the peptidase M16 family.</text>
</comment>
<dbReference type="Gene3D" id="3.30.830.10">
    <property type="entry name" value="Metalloenzyme, LuxS/M16 peptidase-like"/>
    <property type="match status" value="3"/>
</dbReference>
<dbReference type="PANTHER" id="PTHR43690">
    <property type="entry name" value="NARDILYSIN"/>
    <property type="match status" value="1"/>
</dbReference>
<name>A0A9Q3C9U9_9BASI</name>
<protein>
    <recommendedName>
        <fullName evidence="12">Peptidase M16 N-terminal domain-containing protein</fullName>
    </recommendedName>
</protein>
<evidence type="ECO:0000313" key="10">
    <source>
        <dbReference type="EMBL" id="MBW0479884.1"/>
    </source>
</evidence>
<evidence type="ECO:0000259" key="8">
    <source>
        <dbReference type="Pfam" id="PF05193"/>
    </source>
</evidence>
<keyword evidence="11" id="KW-1185">Reference proteome</keyword>
<feature type="domain" description="Peptidase M16 C-terminal" evidence="8">
    <location>
        <begin position="229"/>
        <end position="404"/>
    </location>
</feature>
<dbReference type="PANTHER" id="PTHR43690:SF18">
    <property type="entry name" value="INSULIN-DEGRADING ENZYME-RELATED"/>
    <property type="match status" value="1"/>
</dbReference>
<dbReference type="GO" id="GO:0043171">
    <property type="term" value="P:peptide catabolic process"/>
    <property type="evidence" value="ECO:0007669"/>
    <property type="project" value="TreeGrafter"/>
</dbReference>
<dbReference type="EMBL" id="AVOT02005756">
    <property type="protein sequence ID" value="MBW0479884.1"/>
    <property type="molecule type" value="Genomic_DNA"/>
</dbReference>
<feature type="domain" description="Peptidase M16 middle/third" evidence="9">
    <location>
        <begin position="413"/>
        <end position="572"/>
    </location>
</feature>
<dbReference type="InterPro" id="IPR050626">
    <property type="entry name" value="Peptidase_M16"/>
</dbReference>
<dbReference type="InterPro" id="IPR007863">
    <property type="entry name" value="Peptidase_M16_C"/>
</dbReference>
<dbReference type="GO" id="GO:0005829">
    <property type="term" value="C:cytosol"/>
    <property type="evidence" value="ECO:0007669"/>
    <property type="project" value="TreeGrafter"/>
</dbReference>
<dbReference type="Pfam" id="PF00675">
    <property type="entry name" value="Peptidase_M16"/>
    <property type="match status" value="1"/>
</dbReference>
<dbReference type="GO" id="GO:0005739">
    <property type="term" value="C:mitochondrion"/>
    <property type="evidence" value="ECO:0007669"/>
    <property type="project" value="TreeGrafter"/>
</dbReference>
<dbReference type="SUPFAM" id="SSF63411">
    <property type="entry name" value="LuxS/MPP-like metallohydrolase"/>
    <property type="match status" value="2"/>
</dbReference>
<accession>A0A9Q3C9U9</accession>
<keyword evidence="5" id="KW-0862">Zinc</keyword>
<evidence type="ECO:0000256" key="2">
    <source>
        <dbReference type="ARBA" id="ARBA00022670"/>
    </source>
</evidence>
<comment type="caution">
    <text evidence="10">The sequence shown here is derived from an EMBL/GenBank/DDBJ whole genome shotgun (WGS) entry which is preliminary data.</text>
</comment>
<reference evidence="10" key="1">
    <citation type="submission" date="2021-03" db="EMBL/GenBank/DDBJ databases">
        <title>Draft genome sequence of rust myrtle Austropuccinia psidii MF-1, a brazilian biotype.</title>
        <authorList>
            <person name="Quecine M.C."/>
            <person name="Pachon D.M.R."/>
            <person name="Bonatelli M.L."/>
            <person name="Correr F.H."/>
            <person name="Franceschini L.M."/>
            <person name="Leite T.F."/>
            <person name="Margarido G.R.A."/>
            <person name="Almeida C.A."/>
            <person name="Ferrarezi J.A."/>
            <person name="Labate C.A."/>
        </authorList>
    </citation>
    <scope>NUCLEOTIDE SEQUENCE</scope>
    <source>
        <strain evidence="10">MF-1</strain>
    </source>
</reference>
<dbReference type="AlphaFoldDB" id="A0A9Q3C9U9"/>
<evidence type="ECO:0000256" key="5">
    <source>
        <dbReference type="ARBA" id="ARBA00022833"/>
    </source>
</evidence>
<dbReference type="FunFam" id="3.30.830.10:FF:000004">
    <property type="entry name" value="Putative insulin-degrading enzyme"/>
    <property type="match status" value="1"/>
</dbReference>
<dbReference type="InterPro" id="IPR032632">
    <property type="entry name" value="Peptidase_M16_M"/>
</dbReference>
<dbReference type="OrthoDB" id="952271at2759"/>
<evidence type="ECO:0000313" key="11">
    <source>
        <dbReference type="Proteomes" id="UP000765509"/>
    </source>
</evidence>
<evidence type="ECO:0000256" key="3">
    <source>
        <dbReference type="ARBA" id="ARBA00022723"/>
    </source>
</evidence>
<dbReference type="GO" id="GO:0046872">
    <property type="term" value="F:metal ion binding"/>
    <property type="evidence" value="ECO:0007669"/>
    <property type="project" value="UniProtKB-KW"/>
</dbReference>
<evidence type="ECO:0000259" key="9">
    <source>
        <dbReference type="Pfam" id="PF16187"/>
    </source>
</evidence>
<evidence type="ECO:0008006" key="12">
    <source>
        <dbReference type="Google" id="ProtNLM"/>
    </source>
</evidence>
<dbReference type="Proteomes" id="UP000765509">
    <property type="component" value="Unassembled WGS sequence"/>
</dbReference>
<keyword evidence="4" id="KW-0378">Hydrolase</keyword>
<dbReference type="GO" id="GO:0004222">
    <property type="term" value="F:metalloendopeptidase activity"/>
    <property type="evidence" value="ECO:0007669"/>
    <property type="project" value="TreeGrafter"/>
</dbReference>
<feature type="domain" description="Peptidase M16 N-terminal" evidence="7">
    <location>
        <begin position="67"/>
        <end position="202"/>
    </location>
</feature>